<feature type="domain" description="Bromo" evidence="4">
    <location>
        <begin position="692"/>
        <end position="756"/>
    </location>
</feature>
<feature type="region of interest" description="Disordered" evidence="3">
    <location>
        <begin position="777"/>
        <end position="816"/>
    </location>
</feature>
<dbReference type="PROSITE" id="PS50014">
    <property type="entry name" value="BROMODOMAIN_2"/>
    <property type="match status" value="1"/>
</dbReference>
<evidence type="ECO:0000259" key="4">
    <source>
        <dbReference type="PROSITE" id="PS50014"/>
    </source>
</evidence>
<dbReference type="InterPro" id="IPR036427">
    <property type="entry name" value="Bromodomain-like_sf"/>
</dbReference>
<dbReference type="Proteomes" id="UP001054902">
    <property type="component" value="Unassembled WGS sequence"/>
</dbReference>
<dbReference type="SUPFAM" id="SSF47370">
    <property type="entry name" value="Bromodomain"/>
    <property type="match status" value="1"/>
</dbReference>
<feature type="compositionally biased region" description="Basic and acidic residues" evidence="3">
    <location>
        <begin position="1113"/>
        <end position="1129"/>
    </location>
</feature>
<evidence type="ECO:0000256" key="3">
    <source>
        <dbReference type="SAM" id="MobiDB-lite"/>
    </source>
</evidence>
<evidence type="ECO:0000256" key="2">
    <source>
        <dbReference type="PROSITE-ProRule" id="PRU00035"/>
    </source>
</evidence>
<reference evidence="6 7" key="1">
    <citation type="journal article" date="2021" name="Sci. Rep.">
        <title>The genome of the diatom Chaetoceros tenuissimus carries an ancient integrated fragment of an extant virus.</title>
        <authorList>
            <person name="Hongo Y."/>
            <person name="Kimura K."/>
            <person name="Takaki Y."/>
            <person name="Yoshida Y."/>
            <person name="Baba S."/>
            <person name="Kobayashi G."/>
            <person name="Nagasaki K."/>
            <person name="Hano T."/>
            <person name="Tomaru Y."/>
        </authorList>
    </citation>
    <scope>NUCLEOTIDE SEQUENCE [LARGE SCALE GENOMIC DNA]</scope>
    <source>
        <strain evidence="6 7">NIES-3715</strain>
    </source>
</reference>
<protein>
    <recommendedName>
        <fullName evidence="8">Bromo domain-containing protein</fullName>
    </recommendedName>
</protein>
<feature type="compositionally biased region" description="Low complexity" evidence="3">
    <location>
        <begin position="622"/>
        <end position="637"/>
    </location>
</feature>
<dbReference type="PANTHER" id="PTHR22880:SF225">
    <property type="entry name" value="BROMODOMAIN-CONTAINING PROTEIN BET-1-RELATED"/>
    <property type="match status" value="1"/>
</dbReference>
<dbReference type="GO" id="GO:0005634">
    <property type="term" value="C:nucleus"/>
    <property type="evidence" value="ECO:0007669"/>
    <property type="project" value="TreeGrafter"/>
</dbReference>
<dbReference type="PROSITE" id="PS51525">
    <property type="entry name" value="NET"/>
    <property type="match status" value="1"/>
</dbReference>
<evidence type="ECO:0008006" key="8">
    <source>
        <dbReference type="Google" id="ProtNLM"/>
    </source>
</evidence>
<dbReference type="InterPro" id="IPR050935">
    <property type="entry name" value="Bromo_chromatin_reader"/>
</dbReference>
<keyword evidence="1 2" id="KW-0103">Bromodomain</keyword>
<dbReference type="Gene3D" id="1.20.920.10">
    <property type="entry name" value="Bromodomain-like"/>
    <property type="match status" value="1"/>
</dbReference>
<feature type="compositionally biased region" description="Basic residues" evidence="3">
    <location>
        <begin position="1009"/>
        <end position="1019"/>
    </location>
</feature>
<sequence length="1226" mass="136952">MSSQSDDESSKGGGSSQDDILHSDDEQNKMDVDKDTDDEASQPTSTANGNANHSDMNGNADEEKHKNTNGEHKNETDKDTNNGEQPTTTATVNTTTTPAEAVLPLLKGTLSYINNELTRRHVISGYWNFESSTEHAPQRFDLMRTLGPDEDPTELPKDGTFNGSFSLAYVHISAKGKRKDKTRVIQENGVRIAFEEKDAKIESYSVKGEGTNQYGVFELFGTCTRDYEAVDKKFKIELRKKYKPQENPVVVEEKKKKNFKKRKLENSSLIQEEGPLPDPSKEHPTGVVALRGKITHMSSAQDGVVHRVSGMWSSGLDIIKSDPENKRGLCNSFEYEYRGTVATEAFPISGKYTGWFNLTGEDGTRNRIPERDVTLKFKKNNAGFWNVEGKGSNMFGKYNITGTLDKENVITIFRHFLPVKARKSISAPVIASPKEILPPDIPDSDLIPLDEVEAPEGDDIKVIPSMEDGSFAAISRGILKVNENGVISCSGKWAISKAHFSNNITSNFHFGLEEHHAKTESGVFPVDSANYKGSFKLKRGASKLQSIVDKQIVMKFRKNMQGSYNVYGKGVNSFGTFDLIGTFIMHGRNSGQVELYRIYQTAPIETEVKPDSNKPSGKALPTAKNTTKKNSSGKSLNALTAGAARRESARATKLPSRLEDDDPSTLNARMMEKCNAILKTMREKDALGGLFFAEPVDPVAQRIPTYHQIITNPMDLGTVQAKMNANEIETPEEFARLVRLTFQNAMKFNVDPGHIVHQAAKNFLSIFNGKFRDVERMKEKKKHTKKELKEMKKKEQEEKKRLEKEKKRKREEEEDPKLRMIRILNSSSSEVEKNLNALKATSASLFESNVTRDEFSLQTTVLEHLSTQVSQIEGLLATIIPELTSKATTGAIPSTDTGSTKKSTKKRKKTEKSTTSDPTPVTSSSAPVAPARKKAEAKPLSFEEQEELTYAINEIANSDDETKLAQVIEIIREATNIGDEDEIDLEIDLLPVEAQRKLLNLINKDKAKSKSKKTTKKRSPAPAPAPAPVSNSLFAVGADDSDSEDEELATQQEPAENTLEFTADDDDDDDEEMEDAGFSGTNWTVPTDKNSKDSDDDDDEEEDDVWENAQKAQAEKQKLDKERQEREQKMQQAAEEDAQRTLEEAKERGKKLQKERKAKEEEEKRKKEQKEKEEKEKAQKAREEAEKDLKDIKPTVDLEQERNFMAEWEASYDVGGGASPSSDFGF</sequence>
<dbReference type="InterPro" id="IPR001487">
    <property type="entry name" value="Bromodomain"/>
</dbReference>
<keyword evidence="7" id="KW-1185">Reference proteome</keyword>
<dbReference type="InterPro" id="IPR027353">
    <property type="entry name" value="NET_dom"/>
</dbReference>
<dbReference type="AlphaFoldDB" id="A0AAD3H0A4"/>
<dbReference type="GO" id="GO:0000785">
    <property type="term" value="C:chromatin"/>
    <property type="evidence" value="ECO:0007669"/>
    <property type="project" value="TreeGrafter"/>
</dbReference>
<feature type="compositionally biased region" description="Acidic residues" evidence="3">
    <location>
        <begin position="1039"/>
        <end position="1048"/>
    </location>
</feature>
<name>A0AAD3H0A4_9STRA</name>
<proteinExistence type="predicted"/>
<evidence type="ECO:0000259" key="5">
    <source>
        <dbReference type="PROSITE" id="PS51525"/>
    </source>
</evidence>
<feature type="compositionally biased region" description="Basic and acidic residues" evidence="3">
    <location>
        <begin position="61"/>
        <end position="81"/>
    </location>
</feature>
<feature type="compositionally biased region" description="Low complexity" evidence="3">
    <location>
        <begin position="913"/>
        <end position="930"/>
    </location>
</feature>
<accession>A0AAD3H0A4</accession>
<comment type="caution">
    <text evidence="6">The sequence shown here is derived from an EMBL/GenBank/DDBJ whole genome shotgun (WGS) entry which is preliminary data.</text>
</comment>
<dbReference type="GO" id="GO:0006338">
    <property type="term" value="P:chromatin remodeling"/>
    <property type="evidence" value="ECO:0007669"/>
    <property type="project" value="TreeGrafter"/>
</dbReference>
<dbReference type="EMBL" id="BLLK01000020">
    <property type="protein sequence ID" value="GFH45184.1"/>
    <property type="molecule type" value="Genomic_DNA"/>
</dbReference>
<feature type="compositionally biased region" description="Basic and acidic residues" evidence="3">
    <location>
        <begin position="19"/>
        <end position="33"/>
    </location>
</feature>
<feature type="compositionally biased region" description="Acidic residues" evidence="3">
    <location>
        <begin position="1094"/>
        <end position="1106"/>
    </location>
</feature>
<feature type="region of interest" description="Disordered" evidence="3">
    <location>
        <begin position="607"/>
        <end position="664"/>
    </location>
</feature>
<evidence type="ECO:0000313" key="7">
    <source>
        <dbReference type="Proteomes" id="UP001054902"/>
    </source>
</evidence>
<feature type="region of interest" description="Disordered" evidence="3">
    <location>
        <begin position="888"/>
        <end position="942"/>
    </location>
</feature>
<feature type="compositionally biased region" description="Basic and acidic residues" evidence="3">
    <location>
        <begin position="1137"/>
        <end position="1198"/>
    </location>
</feature>
<gene>
    <name evidence="6" type="ORF">CTEN210_01658</name>
</gene>
<dbReference type="Pfam" id="PF00439">
    <property type="entry name" value="Bromodomain"/>
    <property type="match status" value="1"/>
</dbReference>
<feature type="compositionally biased region" description="Low complexity" evidence="3">
    <location>
        <begin position="87"/>
        <end position="96"/>
    </location>
</feature>
<feature type="compositionally biased region" description="Acidic residues" evidence="3">
    <location>
        <begin position="1062"/>
        <end position="1075"/>
    </location>
</feature>
<evidence type="ECO:0000313" key="6">
    <source>
        <dbReference type="EMBL" id="GFH45184.1"/>
    </source>
</evidence>
<evidence type="ECO:0000256" key="1">
    <source>
        <dbReference type="ARBA" id="ARBA00023117"/>
    </source>
</evidence>
<dbReference type="Pfam" id="PF17035">
    <property type="entry name" value="BET"/>
    <property type="match status" value="1"/>
</dbReference>
<organism evidence="6 7">
    <name type="scientific">Chaetoceros tenuissimus</name>
    <dbReference type="NCBI Taxonomy" id="426638"/>
    <lineage>
        <taxon>Eukaryota</taxon>
        <taxon>Sar</taxon>
        <taxon>Stramenopiles</taxon>
        <taxon>Ochrophyta</taxon>
        <taxon>Bacillariophyta</taxon>
        <taxon>Coscinodiscophyceae</taxon>
        <taxon>Chaetocerotophycidae</taxon>
        <taxon>Chaetocerotales</taxon>
        <taxon>Chaetocerotaceae</taxon>
        <taxon>Chaetoceros</taxon>
    </lineage>
</organism>
<feature type="region of interest" description="Disordered" evidence="3">
    <location>
        <begin position="1004"/>
        <end position="1198"/>
    </location>
</feature>
<feature type="compositionally biased region" description="Polar residues" evidence="3">
    <location>
        <begin position="41"/>
        <end position="57"/>
    </location>
</feature>
<feature type="region of interest" description="Disordered" evidence="3">
    <location>
        <begin position="262"/>
        <end position="283"/>
    </location>
</feature>
<feature type="compositionally biased region" description="Basic and acidic residues" evidence="3">
    <location>
        <begin position="787"/>
        <end position="805"/>
    </location>
</feature>
<dbReference type="SMART" id="SM00297">
    <property type="entry name" value="BROMO"/>
    <property type="match status" value="1"/>
</dbReference>
<dbReference type="GO" id="GO:0006355">
    <property type="term" value="P:regulation of DNA-templated transcription"/>
    <property type="evidence" value="ECO:0007669"/>
    <property type="project" value="TreeGrafter"/>
</dbReference>
<feature type="region of interest" description="Disordered" evidence="3">
    <location>
        <begin position="1"/>
        <end position="96"/>
    </location>
</feature>
<feature type="domain" description="NET" evidence="5">
    <location>
        <begin position="930"/>
        <end position="1013"/>
    </location>
</feature>
<dbReference type="PANTHER" id="PTHR22880">
    <property type="entry name" value="FALZ-RELATED BROMODOMAIN-CONTAINING PROTEINS"/>
    <property type="match status" value="1"/>
</dbReference>